<evidence type="ECO:0000313" key="2">
    <source>
        <dbReference type="Proteomes" id="UP001054945"/>
    </source>
</evidence>
<keyword evidence="2" id="KW-1185">Reference proteome</keyword>
<dbReference type="Proteomes" id="UP001054945">
    <property type="component" value="Unassembled WGS sequence"/>
</dbReference>
<name>A0AAV4VRF8_CAEEX</name>
<proteinExistence type="predicted"/>
<reference evidence="1 2" key="1">
    <citation type="submission" date="2021-06" db="EMBL/GenBank/DDBJ databases">
        <title>Caerostris extrusa draft genome.</title>
        <authorList>
            <person name="Kono N."/>
            <person name="Arakawa K."/>
        </authorList>
    </citation>
    <scope>NUCLEOTIDE SEQUENCE [LARGE SCALE GENOMIC DNA]</scope>
</reference>
<protein>
    <submittedName>
        <fullName evidence="1">Uncharacterized protein</fullName>
    </submittedName>
</protein>
<feature type="non-terminal residue" evidence="1">
    <location>
        <position position="50"/>
    </location>
</feature>
<gene>
    <name evidence="1" type="ORF">CEXT_420381</name>
</gene>
<dbReference type="EMBL" id="BPLR01014956">
    <property type="protein sequence ID" value="GIY72519.1"/>
    <property type="molecule type" value="Genomic_DNA"/>
</dbReference>
<dbReference type="AlphaFoldDB" id="A0AAV4VRF8"/>
<sequence length="50" mass="5651">MKEKGELDSVEAGDRQILVCQPSARNITLIYKTLRKFITDIEEALQLESG</sequence>
<evidence type="ECO:0000313" key="1">
    <source>
        <dbReference type="EMBL" id="GIY72519.1"/>
    </source>
</evidence>
<organism evidence="1 2">
    <name type="scientific">Caerostris extrusa</name>
    <name type="common">Bark spider</name>
    <name type="synonym">Caerostris bankana</name>
    <dbReference type="NCBI Taxonomy" id="172846"/>
    <lineage>
        <taxon>Eukaryota</taxon>
        <taxon>Metazoa</taxon>
        <taxon>Ecdysozoa</taxon>
        <taxon>Arthropoda</taxon>
        <taxon>Chelicerata</taxon>
        <taxon>Arachnida</taxon>
        <taxon>Araneae</taxon>
        <taxon>Araneomorphae</taxon>
        <taxon>Entelegynae</taxon>
        <taxon>Araneoidea</taxon>
        <taxon>Araneidae</taxon>
        <taxon>Caerostris</taxon>
    </lineage>
</organism>
<accession>A0AAV4VRF8</accession>
<comment type="caution">
    <text evidence="1">The sequence shown here is derived from an EMBL/GenBank/DDBJ whole genome shotgun (WGS) entry which is preliminary data.</text>
</comment>